<protein>
    <recommendedName>
        <fullName evidence="3">Sulfotransferase domain-containing protein</fullName>
    </recommendedName>
</protein>
<keyword evidence="2" id="KW-1185">Reference proteome</keyword>
<evidence type="ECO:0000313" key="1">
    <source>
        <dbReference type="EMBL" id="ARU57703.1"/>
    </source>
</evidence>
<evidence type="ECO:0008006" key="3">
    <source>
        <dbReference type="Google" id="ProtNLM"/>
    </source>
</evidence>
<dbReference type="InterPro" id="IPR027417">
    <property type="entry name" value="P-loop_NTPase"/>
</dbReference>
<name>A0A1Y0IE88_9GAMM</name>
<organism evidence="1 2">
    <name type="scientific">Oleiphilus messinensis</name>
    <dbReference type="NCBI Taxonomy" id="141451"/>
    <lineage>
        <taxon>Bacteria</taxon>
        <taxon>Pseudomonadati</taxon>
        <taxon>Pseudomonadota</taxon>
        <taxon>Gammaproteobacteria</taxon>
        <taxon>Oceanospirillales</taxon>
        <taxon>Oleiphilaceae</taxon>
        <taxon>Oleiphilus</taxon>
    </lineage>
</organism>
<gene>
    <name evidence="1" type="ORF">OLMES_3682</name>
</gene>
<dbReference type="KEGG" id="ome:OLMES_3682"/>
<proteinExistence type="predicted"/>
<evidence type="ECO:0000313" key="2">
    <source>
        <dbReference type="Proteomes" id="UP000196027"/>
    </source>
</evidence>
<dbReference type="SUPFAM" id="SSF52540">
    <property type="entry name" value="P-loop containing nucleoside triphosphate hydrolases"/>
    <property type="match status" value="1"/>
</dbReference>
<dbReference type="AlphaFoldDB" id="A0A1Y0IE88"/>
<dbReference type="Proteomes" id="UP000196027">
    <property type="component" value="Chromosome"/>
</dbReference>
<dbReference type="Gene3D" id="3.40.50.300">
    <property type="entry name" value="P-loop containing nucleotide triphosphate hydrolases"/>
    <property type="match status" value="1"/>
</dbReference>
<sequence length="245" mass="28120">MNQFENHVIINEPAGLNSLFTEHGVDLIQRYLGQTRQAIDIKQPVMTKYTEDTKYMNLRFPWIPEQVTCSGYRLGFKKNLGILPLIYTILEETDITLIALIRNPFDNISSWVNSFALLRKVPASILDILGMDYSIQYASTDSLAYLEQIREASDPAIRRCLLWSYIASIIDSNKNRIIVIRYEDLIRDPATVFSEKLGLSEWDLFDGYKLERSSKPPSSCNLPVVDKRNIETICGKWAVKLGYDV</sequence>
<accession>A0A1Y0IE88</accession>
<dbReference type="EMBL" id="CP021425">
    <property type="protein sequence ID" value="ARU57703.1"/>
    <property type="molecule type" value="Genomic_DNA"/>
</dbReference>
<reference evidence="1 2" key="1">
    <citation type="submission" date="2017-05" db="EMBL/GenBank/DDBJ databases">
        <title>Genomic insights into alkan degradation activity of Oleiphilus messinensis.</title>
        <authorList>
            <person name="Kozyavkin S.A."/>
            <person name="Slesarev A.I."/>
            <person name="Golyshin P.N."/>
            <person name="Korzhenkov A."/>
            <person name="Golyshina O.N."/>
            <person name="Toshchakov S.V."/>
        </authorList>
    </citation>
    <scope>NUCLEOTIDE SEQUENCE [LARGE SCALE GENOMIC DNA]</scope>
    <source>
        <strain evidence="1 2">ME102</strain>
    </source>
</reference>